<dbReference type="EMBL" id="PCWQ01000007">
    <property type="protein sequence ID" value="PIR07009.1"/>
    <property type="molecule type" value="Genomic_DNA"/>
</dbReference>
<feature type="transmembrane region" description="Helical" evidence="1">
    <location>
        <begin position="198"/>
        <end position="217"/>
    </location>
</feature>
<feature type="transmembrane region" description="Helical" evidence="1">
    <location>
        <begin position="28"/>
        <end position="46"/>
    </location>
</feature>
<keyword evidence="1" id="KW-0812">Transmembrane</keyword>
<gene>
    <name evidence="2" type="ORF">COV55_01115</name>
</gene>
<feature type="transmembrane region" description="Helical" evidence="1">
    <location>
        <begin position="115"/>
        <end position="132"/>
    </location>
</feature>
<dbReference type="AlphaFoldDB" id="A0A2H0NDN6"/>
<keyword evidence="1" id="KW-1133">Transmembrane helix</keyword>
<feature type="transmembrane region" description="Helical" evidence="1">
    <location>
        <begin position="82"/>
        <end position="103"/>
    </location>
</feature>
<sequence>MYKYLVLFFNPLILLVGFWLFFYYQSGLVWLVVLSLLAILLTGRILSQRYFWKFKLLWFNLMVVYIAELLFLLLLTSETVRYLSSFILVLAWLVLWILLKKYFQVIKDKDTGNKDYLAFSRFFYYLGFWFLSSSLYSLIIFLNLSALSCLFLMLLATFLWMQDIFKSAENINKYYVWFAMFLLAQALAALYFLPVSFYIAGTIATLWFFFIIDNIVSQLKYFQLYLGLFLLSIFLLLGTSIIT</sequence>
<evidence type="ECO:0000313" key="2">
    <source>
        <dbReference type="EMBL" id="PIR07009.1"/>
    </source>
</evidence>
<feature type="transmembrane region" description="Helical" evidence="1">
    <location>
        <begin position="5"/>
        <end position="22"/>
    </location>
</feature>
<reference evidence="2 3" key="1">
    <citation type="submission" date="2017-09" db="EMBL/GenBank/DDBJ databases">
        <title>Depth-based differentiation of microbial function through sediment-hosted aquifers and enrichment of novel symbionts in the deep terrestrial subsurface.</title>
        <authorList>
            <person name="Probst A.J."/>
            <person name="Ladd B."/>
            <person name="Jarett J.K."/>
            <person name="Geller-Mcgrath D.E."/>
            <person name="Sieber C.M."/>
            <person name="Emerson J.B."/>
            <person name="Anantharaman K."/>
            <person name="Thomas B.C."/>
            <person name="Malmstrom R."/>
            <person name="Stieglmeier M."/>
            <person name="Klingl A."/>
            <person name="Woyke T."/>
            <person name="Ryan C.M."/>
            <person name="Banfield J.F."/>
        </authorList>
    </citation>
    <scope>NUCLEOTIDE SEQUENCE [LARGE SCALE GENOMIC DNA]</scope>
    <source>
        <strain evidence="2">CG11_big_fil_rev_8_21_14_0_20_36_20</strain>
    </source>
</reference>
<evidence type="ECO:0000256" key="1">
    <source>
        <dbReference type="SAM" id="Phobius"/>
    </source>
</evidence>
<feature type="transmembrane region" description="Helical" evidence="1">
    <location>
        <begin position="224"/>
        <end position="242"/>
    </location>
</feature>
<comment type="caution">
    <text evidence="2">The sequence shown here is derived from an EMBL/GenBank/DDBJ whole genome shotgun (WGS) entry which is preliminary data.</text>
</comment>
<dbReference type="Proteomes" id="UP000230564">
    <property type="component" value="Unassembled WGS sequence"/>
</dbReference>
<feature type="transmembrane region" description="Helical" evidence="1">
    <location>
        <begin position="174"/>
        <end position="192"/>
    </location>
</feature>
<proteinExistence type="predicted"/>
<evidence type="ECO:0000313" key="3">
    <source>
        <dbReference type="Proteomes" id="UP000230564"/>
    </source>
</evidence>
<accession>A0A2H0NDN6</accession>
<keyword evidence="1" id="KW-0472">Membrane</keyword>
<feature type="transmembrane region" description="Helical" evidence="1">
    <location>
        <begin position="138"/>
        <end position="162"/>
    </location>
</feature>
<organism evidence="2 3">
    <name type="scientific">Candidatus Komeilibacteria bacterium CG11_big_fil_rev_8_21_14_0_20_36_20</name>
    <dbReference type="NCBI Taxonomy" id="1974477"/>
    <lineage>
        <taxon>Bacteria</taxon>
        <taxon>Candidatus Komeiliibacteriota</taxon>
    </lineage>
</organism>
<name>A0A2H0NDN6_9BACT</name>
<feature type="transmembrane region" description="Helical" evidence="1">
    <location>
        <begin position="58"/>
        <end position="76"/>
    </location>
</feature>
<protein>
    <submittedName>
        <fullName evidence="2">Uncharacterized protein</fullName>
    </submittedName>
</protein>